<dbReference type="InterPro" id="IPR034660">
    <property type="entry name" value="DinB/YfiT-like"/>
</dbReference>
<dbReference type="SUPFAM" id="SSF109854">
    <property type="entry name" value="DinB/YfiT-like putative metalloenzymes"/>
    <property type="match status" value="1"/>
</dbReference>
<dbReference type="AlphaFoldDB" id="A0A1C3EIG4"/>
<sequence>MRMTVLNNIYLRFSSFIDVMETLDPQILTKQLDVSKSKSVGEHMWCLVGARESYARAIIVGHWDGFSCSLENSKDLNQIIEKLKTSGQVFKDAVDSVSDWTEERDNLLVHLLEHESMHEGQLIRHIFALEKDVPKSVKWA</sequence>
<dbReference type="RefSeq" id="WP_068902564.1">
    <property type="nucleotide sequence ID" value="NZ_JBHUIF010000015.1"/>
</dbReference>
<dbReference type="STRING" id="1080227.A8L45_12050"/>
<comment type="caution">
    <text evidence="1">The sequence shown here is derived from an EMBL/GenBank/DDBJ whole genome shotgun (WGS) entry which is preliminary data.</text>
</comment>
<evidence type="ECO:0000313" key="1">
    <source>
        <dbReference type="EMBL" id="ODA33017.1"/>
    </source>
</evidence>
<evidence type="ECO:0000313" key="2">
    <source>
        <dbReference type="Proteomes" id="UP000094936"/>
    </source>
</evidence>
<gene>
    <name evidence="1" type="ORF">A8L45_12050</name>
</gene>
<keyword evidence="2" id="KW-1185">Reference proteome</keyword>
<reference evidence="1 2" key="1">
    <citation type="submission" date="2016-05" db="EMBL/GenBank/DDBJ databases">
        <title>Genomic Taxonomy of the Vibrionaceae.</title>
        <authorList>
            <person name="Gomez-Gil B."/>
            <person name="Enciso-Ibarra J."/>
        </authorList>
    </citation>
    <scope>NUCLEOTIDE SEQUENCE [LARGE SCALE GENOMIC DNA]</scope>
    <source>
        <strain evidence="1 2">CAIM 1920</strain>
    </source>
</reference>
<name>A0A1C3EIG4_9GAMM</name>
<protein>
    <recommendedName>
        <fullName evidence="3">Damage-inducible protein DinB</fullName>
    </recommendedName>
</protein>
<evidence type="ECO:0008006" key="3">
    <source>
        <dbReference type="Google" id="ProtNLM"/>
    </source>
</evidence>
<dbReference type="OrthoDB" id="2862789at2"/>
<organism evidence="1 2">
    <name type="scientific">Veronia pacifica</name>
    <dbReference type="NCBI Taxonomy" id="1080227"/>
    <lineage>
        <taxon>Bacteria</taxon>
        <taxon>Pseudomonadati</taxon>
        <taxon>Pseudomonadota</taxon>
        <taxon>Gammaproteobacteria</taxon>
        <taxon>Vibrionales</taxon>
        <taxon>Vibrionaceae</taxon>
        <taxon>Veronia</taxon>
    </lineage>
</organism>
<dbReference type="EMBL" id="LYBM01000020">
    <property type="protein sequence ID" value="ODA33017.1"/>
    <property type="molecule type" value="Genomic_DNA"/>
</dbReference>
<dbReference type="Proteomes" id="UP000094936">
    <property type="component" value="Unassembled WGS sequence"/>
</dbReference>
<accession>A0A1C3EIG4</accession>
<dbReference type="Gene3D" id="1.20.120.450">
    <property type="entry name" value="dinb family like domain"/>
    <property type="match status" value="1"/>
</dbReference>
<proteinExistence type="predicted"/>